<keyword evidence="2" id="KW-0472">Membrane</keyword>
<protein>
    <recommendedName>
        <fullName evidence="3">Ras-GEF domain-containing protein</fullName>
    </recommendedName>
</protein>
<dbReference type="Proteomes" id="UP000054564">
    <property type="component" value="Unassembled WGS sequence"/>
</dbReference>
<evidence type="ECO:0000313" key="5">
    <source>
        <dbReference type="Proteomes" id="UP000054564"/>
    </source>
</evidence>
<sequence length="66" mass="7758">MSPISTKMTSWFTETLLNEDNLRKRTRILEFLIKLGAKLLEMQNYNALILVMIALNSFTILRLKRT</sequence>
<keyword evidence="5" id="KW-1185">Reference proteome</keyword>
<accession>A0A0L0VH10</accession>
<keyword evidence="2" id="KW-0812">Transmembrane</keyword>
<proteinExistence type="predicted"/>
<dbReference type="EMBL" id="AJIL01000056">
    <property type="protein sequence ID" value="KNE98533.1"/>
    <property type="molecule type" value="Genomic_DNA"/>
</dbReference>
<dbReference type="GO" id="GO:0007264">
    <property type="term" value="P:small GTPase-mediated signal transduction"/>
    <property type="evidence" value="ECO:0007669"/>
    <property type="project" value="InterPro"/>
</dbReference>
<evidence type="ECO:0000256" key="2">
    <source>
        <dbReference type="SAM" id="Phobius"/>
    </source>
</evidence>
<organism evidence="4 5">
    <name type="scientific">Puccinia striiformis f. sp. tritici PST-78</name>
    <dbReference type="NCBI Taxonomy" id="1165861"/>
    <lineage>
        <taxon>Eukaryota</taxon>
        <taxon>Fungi</taxon>
        <taxon>Dikarya</taxon>
        <taxon>Basidiomycota</taxon>
        <taxon>Pucciniomycotina</taxon>
        <taxon>Pucciniomycetes</taxon>
        <taxon>Pucciniales</taxon>
        <taxon>Pucciniaceae</taxon>
        <taxon>Puccinia</taxon>
    </lineage>
</organism>
<dbReference type="AlphaFoldDB" id="A0A0L0VH10"/>
<gene>
    <name evidence="4" type="ORF">PSTG_08272</name>
</gene>
<dbReference type="STRING" id="1165861.A0A0L0VH10"/>
<keyword evidence="2" id="KW-1133">Transmembrane helix</keyword>
<feature type="domain" description="Ras-GEF" evidence="3">
    <location>
        <begin position="1"/>
        <end position="66"/>
    </location>
</feature>
<keyword evidence="1" id="KW-0344">Guanine-nucleotide releasing factor</keyword>
<evidence type="ECO:0000313" key="4">
    <source>
        <dbReference type="EMBL" id="KNE98533.1"/>
    </source>
</evidence>
<dbReference type="Pfam" id="PF00617">
    <property type="entry name" value="RasGEF"/>
    <property type="match status" value="1"/>
</dbReference>
<comment type="caution">
    <text evidence="4">The sequence shown here is derived from an EMBL/GenBank/DDBJ whole genome shotgun (WGS) entry which is preliminary data.</text>
</comment>
<dbReference type="Gene3D" id="1.10.840.10">
    <property type="entry name" value="Ras guanine-nucleotide exchange factors catalytic domain"/>
    <property type="match status" value="1"/>
</dbReference>
<evidence type="ECO:0000259" key="3">
    <source>
        <dbReference type="PROSITE" id="PS50009"/>
    </source>
</evidence>
<dbReference type="InterPro" id="IPR023578">
    <property type="entry name" value="Ras_GEF_dom_sf"/>
</dbReference>
<dbReference type="GO" id="GO:0005085">
    <property type="term" value="F:guanyl-nucleotide exchange factor activity"/>
    <property type="evidence" value="ECO:0007669"/>
    <property type="project" value="UniProtKB-KW"/>
</dbReference>
<reference evidence="5" key="1">
    <citation type="submission" date="2014-03" db="EMBL/GenBank/DDBJ databases">
        <title>The Genome Sequence of Puccinia striiformis f. sp. tritici PST-78.</title>
        <authorList>
            <consortium name="The Broad Institute Genome Sequencing Platform"/>
            <person name="Cuomo C."/>
            <person name="Hulbert S."/>
            <person name="Chen X."/>
            <person name="Walker B."/>
            <person name="Young S.K."/>
            <person name="Zeng Q."/>
            <person name="Gargeya S."/>
            <person name="Fitzgerald M."/>
            <person name="Haas B."/>
            <person name="Abouelleil A."/>
            <person name="Alvarado L."/>
            <person name="Arachchi H.M."/>
            <person name="Berlin A.M."/>
            <person name="Chapman S.B."/>
            <person name="Goldberg J."/>
            <person name="Griggs A."/>
            <person name="Gujja S."/>
            <person name="Hansen M."/>
            <person name="Howarth C."/>
            <person name="Imamovic A."/>
            <person name="Larimer J."/>
            <person name="McCowan C."/>
            <person name="Montmayeur A."/>
            <person name="Murphy C."/>
            <person name="Neiman D."/>
            <person name="Pearson M."/>
            <person name="Priest M."/>
            <person name="Roberts A."/>
            <person name="Saif S."/>
            <person name="Shea T."/>
            <person name="Sisk P."/>
            <person name="Sykes S."/>
            <person name="Wortman J."/>
            <person name="Nusbaum C."/>
            <person name="Birren B."/>
        </authorList>
    </citation>
    <scope>NUCLEOTIDE SEQUENCE [LARGE SCALE GENOMIC DNA]</scope>
    <source>
        <strain evidence="5">race PST-78</strain>
    </source>
</reference>
<dbReference type="SUPFAM" id="SSF48366">
    <property type="entry name" value="Ras GEF"/>
    <property type="match status" value="1"/>
</dbReference>
<dbReference type="InterPro" id="IPR036964">
    <property type="entry name" value="RASGEF_cat_dom_sf"/>
</dbReference>
<feature type="transmembrane region" description="Helical" evidence="2">
    <location>
        <begin position="45"/>
        <end position="63"/>
    </location>
</feature>
<name>A0A0L0VH10_9BASI</name>
<evidence type="ECO:0000256" key="1">
    <source>
        <dbReference type="PROSITE-ProRule" id="PRU00168"/>
    </source>
</evidence>
<dbReference type="InterPro" id="IPR001895">
    <property type="entry name" value="RASGEF_cat_dom"/>
</dbReference>
<dbReference type="PROSITE" id="PS50009">
    <property type="entry name" value="RASGEF_CAT"/>
    <property type="match status" value="1"/>
</dbReference>